<dbReference type="Proteomes" id="UP001626550">
    <property type="component" value="Unassembled WGS sequence"/>
</dbReference>
<proteinExistence type="predicted"/>
<organism evidence="2 3">
    <name type="scientific">Cichlidogyrus casuarinus</name>
    <dbReference type="NCBI Taxonomy" id="1844966"/>
    <lineage>
        <taxon>Eukaryota</taxon>
        <taxon>Metazoa</taxon>
        <taxon>Spiralia</taxon>
        <taxon>Lophotrochozoa</taxon>
        <taxon>Platyhelminthes</taxon>
        <taxon>Monogenea</taxon>
        <taxon>Monopisthocotylea</taxon>
        <taxon>Dactylogyridea</taxon>
        <taxon>Ancyrocephalidae</taxon>
        <taxon>Cichlidogyrus</taxon>
    </lineage>
</organism>
<comment type="caution">
    <text evidence="2">The sequence shown here is derived from an EMBL/GenBank/DDBJ whole genome shotgun (WGS) entry which is preliminary data.</text>
</comment>
<sequence>MEDSTDNGPAGDGSLLKRSISSTFSHTNNGPVGMPKNVQQQLDMLKEQNAQLRVDMHRIQKVLTDRVQSLMMELDDIKKIRAGDAVEISRLRQLVMQLDAQAMIGNEGRILQKADILLMTQNYLNKLLSQQLHPNGDAREEVGTSCNIEPNNGSLVERLNIRQRNLPAEGIAPRIVIQEMELPWEQVEKATGRPNSWPHVLNGPRTLLVSSVRGPFNLQTPPQCKLFGPTIEVDPTDHLTGIP</sequence>
<feature type="region of interest" description="Disordered" evidence="1">
    <location>
        <begin position="1"/>
        <end position="34"/>
    </location>
</feature>
<evidence type="ECO:0000256" key="1">
    <source>
        <dbReference type="SAM" id="MobiDB-lite"/>
    </source>
</evidence>
<keyword evidence="3" id="KW-1185">Reference proteome</keyword>
<protein>
    <submittedName>
        <fullName evidence="2">Uncharacterized protein</fullName>
    </submittedName>
</protein>
<evidence type="ECO:0000313" key="3">
    <source>
        <dbReference type="Proteomes" id="UP001626550"/>
    </source>
</evidence>
<dbReference type="EMBL" id="JBJKFK010000371">
    <property type="protein sequence ID" value="KAL3317526.1"/>
    <property type="molecule type" value="Genomic_DNA"/>
</dbReference>
<evidence type="ECO:0000313" key="2">
    <source>
        <dbReference type="EMBL" id="KAL3317526.1"/>
    </source>
</evidence>
<name>A0ABD2QGM6_9PLAT</name>
<reference evidence="2 3" key="1">
    <citation type="submission" date="2024-11" db="EMBL/GenBank/DDBJ databases">
        <title>Adaptive evolution of stress response genes in parasites aligns with host niche diversity.</title>
        <authorList>
            <person name="Hahn C."/>
            <person name="Resl P."/>
        </authorList>
    </citation>
    <scope>NUCLEOTIDE SEQUENCE [LARGE SCALE GENOMIC DNA]</scope>
    <source>
        <strain evidence="2">EGGRZ-B1_66</strain>
        <tissue evidence="2">Body</tissue>
    </source>
</reference>
<dbReference type="AlphaFoldDB" id="A0ABD2QGM6"/>
<accession>A0ABD2QGM6</accession>
<gene>
    <name evidence="2" type="ORF">Ciccas_003818</name>
</gene>
<feature type="compositionally biased region" description="Polar residues" evidence="1">
    <location>
        <begin position="19"/>
        <end position="30"/>
    </location>
</feature>